<accession>X1T3X3</accession>
<protein>
    <submittedName>
        <fullName evidence="1">Uncharacterized protein</fullName>
    </submittedName>
</protein>
<dbReference type="AlphaFoldDB" id="X1T3X3"/>
<gene>
    <name evidence="1" type="ORF">S12H4_39397</name>
</gene>
<name>X1T3X3_9ZZZZ</name>
<comment type="caution">
    <text evidence="1">The sequence shown here is derived from an EMBL/GenBank/DDBJ whole genome shotgun (WGS) entry which is preliminary data.</text>
</comment>
<organism evidence="1">
    <name type="scientific">marine sediment metagenome</name>
    <dbReference type="NCBI Taxonomy" id="412755"/>
    <lineage>
        <taxon>unclassified sequences</taxon>
        <taxon>metagenomes</taxon>
        <taxon>ecological metagenomes</taxon>
    </lineage>
</organism>
<proteinExistence type="predicted"/>
<reference evidence="1" key="1">
    <citation type="journal article" date="2014" name="Front. Microbiol.">
        <title>High frequency of phylogenetically diverse reductive dehalogenase-homologous genes in deep subseafloor sedimentary metagenomes.</title>
        <authorList>
            <person name="Kawai M."/>
            <person name="Futagami T."/>
            <person name="Toyoda A."/>
            <person name="Takaki Y."/>
            <person name="Nishi S."/>
            <person name="Hori S."/>
            <person name="Arai W."/>
            <person name="Tsubouchi T."/>
            <person name="Morono Y."/>
            <person name="Uchiyama I."/>
            <person name="Ito T."/>
            <person name="Fujiyama A."/>
            <person name="Inagaki F."/>
            <person name="Takami H."/>
        </authorList>
    </citation>
    <scope>NUCLEOTIDE SEQUENCE</scope>
    <source>
        <strain evidence="1">Expedition CK06-06</strain>
    </source>
</reference>
<evidence type="ECO:0000313" key="1">
    <source>
        <dbReference type="EMBL" id="GAI99933.1"/>
    </source>
</evidence>
<dbReference type="EMBL" id="BARW01023808">
    <property type="protein sequence ID" value="GAI99933.1"/>
    <property type="molecule type" value="Genomic_DNA"/>
</dbReference>
<sequence length="90" mass="10125">MSKEYTRSHTIYGNVALAGQIMDHDDFESLLKWVKFEGEGDSIFELDPTLAKHGNQSLYIKTRTTDAAIGDEIGAFRRTHCGLTQNMAFI</sequence>
<feature type="non-terminal residue" evidence="1">
    <location>
        <position position="90"/>
    </location>
</feature>